<comment type="caution">
    <text evidence="1">The sequence shown here is derived from an EMBL/GenBank/DDBJ whole genome shotgun (WGS) entry which is preliminary data.</text>
</comment>
<gene>
    <name evidence="1" type="ORF">EDD18DRAFT_1126664</name>
</gene>
<dbReference type="Gene3D" id="3.80.10.10">
    <property type="entry name" value="Ribonuclease Inhibitor"/>
    <property type="match status" value="1"/>
</dbReference>
<keyword evidence="2" id="KW-1185">Reference proteome</keyword>
<dbReference type="InterPro" id="IPR032675">
    <property type="entry name" value="LRR_dom_sf"/>
</dbReference>
<sequence length="507" mass="57163">MSDTYTRPPHAQPERMRPLIIAPKPTNMDATVLIDEYSESLTAMSVSTPLLAQAIPVPLLGRRKSPVSAQSFPPEILSYIFLLGQDGSLGHCAPVLPGDASLPIELSVSKVNSYWRNVAISTRLLWCRITISVDSWRECVYAYLNRAAGSLLDVRIEAANNNGCDLDSSILDAVCSRVHSWRRCVIELETEEEAHPVIARLCDVAASNLQYMSLSLSDFEGALRAFHIFRGGTPALSFVRLGGLGVRFFHPPLNATTTLHLDQTNFTIFRYDSFRQMLMSTENLVHLSVYGDIIGAVPWPQANESTLIRMRSLKSLRICGFSGYVYSGLLLNLEAPLLDSLILKGAIDSDLDLFLSPSTSSKFTELRHLTFCDFSLSIESQYTQLFMSLPSVTEFTSLSLDLHAPHILRYLATPLQIDGSAPWPNLRRLNMFLGFPEQSLIKNVVEWRISVNRPLAKLCFITEEELFLDLADREWLNEHVDIEAVESFCEYWPRDLRFEDKDDYMLR</sequence>
<organism evidence="1 2">
    <name type="scientific">Armillaria luteobubalina</name>
    <dbReference type="NCBI Taxonomy" id="153913"/>
    <lineage>
        <taxon>Eukaryota</taxon>
        <taxon>Fungi</taxon>
        <taxon>Dikarya</taxon>
        <taxon>Basidiomycota</taxon>
        <taxon>Agaricomycotina</taxon>
        <taxon>Agaricomycetes</taxon>
        <taxon>Agaricomycetidae</taxon>
        <taxon>Agaricales</taxon>
        <taxon>Marasmiineae</taxon>
        <taxon>Physalacriaceae</taxon>
        <taxon>Armillaria</taxon>
    </lineage>
</organism>
<evidence type="ECO:0000313" key="1">
    <source>
        <dbReference type="EMBL" id="KAK0504836.1"/>
    </source>
</evidence>
<accession>A0AA39TZZ0</accession>
<reference evidence="1" key="1">
    <citation type="submission" date="2023-06" db="EMBL/GenBank/DDBJ databases">
        <authorList>
            <consortium name="Lawrence Berkeley National Laboratory"/>
            <person name="Ahrendt S."/>
            <person name="Sahu N."/>
            <person name="Indic B."/>
            <person name="Wong-Bajracharya J."/>
            <person name="Merenyi Z."/>
            <person name="Ke H.-M."/>
            <person name="Monk M."/>
            <person name="Kocsube S."/>
            <person name="Drula E."/>
            <person name="Lipzen A."/>
            <person name="Balint B."/>
            <person name="Henrissat B."/>
            <person name="Andreopoulos B."/>
            <person name="Martin F.M."/>
            <person name="Harder C.B."/>
            <person name="Rigling D."/>
            <person name="Ford K.L."/>
            <person name="Foster G.D."/>
            <person name="Pangilinan J."/>
            <person name="Papanicolaou A."/>
            <person name="Barry K."/>
            <person name="LaButti K."/>
            <person name="Viragh M."/>
            <person name="Koriabine M."/>
            <person name="Yan M."/>
            <person name="Riley R."/>
            <person name="Champramary S."/>
            <person name="Plett K.L."/>
            <person name="Tsai I.J."/>
            <person name="Slot J."/>
            <person name="Sipos G."/>
            <person name="Plett J."/>
            <person name="Nagy L.G."/>
            <person name="Grigoriev I.V."/>
        </authorList>
    </citation>
    <scope>NUCLEOTIDE SEQUENCE</scope>
    <source>
        <strain evidence="1">HWK02</strain>
    </source>
</reference>
<dbReference type="Proteomes" id="UP001175228">
    <property type="component" value="Unassembled WGS sequence"/>
</dbReference>
<dbReference type="EMBL" id="JAUEPU010000002">
    <property type="protein sequence ID" value="KAK0504836.1"/>
    <property type="molecule type" value="Genomic_DNA"/>
</dbReference>
<protein>
    <recommendedName>
        <fullName evidence="3">F-box domain-containing protein</fullName>
    </recommendedName>
</protein>
<proteinExistence type="predicted"/>
<evidence type="ECO:0000313" key="2">
    <source>
        <dbReference type="Proteomes" id="UP001175228"/>
    </source>
</evidence>
<dbReference type="AlphaFoldDB" id="A0AA39TZZ0"/>
<evidence type="ECO:0008006" key="3">
    <source>
        <dbReference type="Google" id="ProtNLM"/>
    </source>
</evidence>
<name>A0AA39TZZ0_9AGAR</name>